<dbReference type="AlphaFoldDB" id="A0A2T4ABW5"/>
<gene>
    <name evidence="2" type="ORF">M431DRAFT_507983</name>
</gene>
<dbReference type="Proteomes" id="UP000241690">
    <property type="component" value="Unassembled WGS sequence"/>
</dbReference>
<organism evidence="2 3">
    <name type="scientific">Trichoderma harzianum CBS 226.95</name>
    <dbReference type="NCBI Taxonomy" id="983964"/>
    <lineage>
        <taxon>Eukaryota</taxon>
        <taxon>Fungi</taxon>
        <taxon>Dikarya</taxon>
        <taxon>Ascomycota</taxon>
        <taxon>Pezizomycotina</taxon>
        <taxon>Sordariomycetes</taxon>
        <taxon>Hypocreomycetidae</taxon>
        <taxon>Hypocreales</taxon>
        <taxon>Hypocreaceae</taxon>
        <taxon>Trichoderma</taxon>
    </lineage>
</organism>
<feature type="region of interest" description="Disordered" evidence="1">
    <location>
        <begin position="18"/>
        <end position="38"/>
    </location>
</feature>
<dbReference type="GeneID" id="36627617"/>
<dbReference type="EMBL" id="KZ679680">
    <property type="protein sequence ID" value="PTB54570.1"/>
    <property type="molecule type" value="Genomic_DNA"/>
</dbReference>
<reference evidence="2 3" key="1">
    <citation type="submission" date="2016-07" db="EMBL/GenBank/DDBJ databases">
        <title>Multiple horizontal gene transfer events from other fungi enriched the ability of initially mycotrophic Trichoderma (Ascomycota) to feed on dead plant biomass.</title>
        <authorList>
            <consortium name="DOE Joint Genome Institute"/>
            <person name="Aerts A."/>
            <person name="Atanasova L."/>
            <person name="Chenthamara K."/>
            <person name="Zhang J."/>
            <person name="Grujic M."/>
            <person name="Henrissat B."/>
            <person name="Kuo A."/>
            <person name="Salamov A."/>
            <person name="Lipzen A."/>
            <person name="Labutti K."/>
            <person name="Barry K."/>
            <person name="Miao Y."/>
            <person name="Rahimi M.J."/>
            <person name="Shen Q."/>
            <person name="Grigoriev I.V."/>
            <person name="Kubicek C.P."/>
            <person name="Druzhinina I.S."/>
        </authorList>
    </citation>
    <scope>NUCLEOTIDE SEQUENCE [LARGE SCALE GENOMIC DNA]</scope>
    <source>
        <strain evidence="2 3">CBS 226.95</strain>
    </source>
</reference>
<name>A0A2T4ABW5_TRIHA</name>
<accession>A0A2T4ABW5</accession>
<protein>
    <submittedName>
        <fullName evidence="2">Uncharacterized protein</fullName>
    </submittedName>
</protein>
<dbReference type="RefSeq" id="XP_024774247.1">
    <property type="nucleotide sequence ID" value="XM_024919048.1"/>
</dbReference>
<evidence type="ECO:0000256" key="1">
    <source>
        <dbReference type="SAM" id="MobiDB-lite"/>
    </source>
</evidence>
<proteinExistence type="predicted"/>
<evidence type="ECO:0000313" key="2">
    <source>
        <dbReference type="EMBL" id="PTB54570.1"/>
    </source>
</evidence>
<sequence length="157" mass="17186">MAVCTMYENLYPSTRADWPSPGKNSLASPASKKAQHTSMTPLSLNGMYKYLPAIPRTGEAFFSSSLVIFLPPSMGQGLGSCWAGRTSQRPRREMPQPCWCEYLVPALDLRGGTCARTSDFAGAVSLCLHSWALVTRHIFGDSLAHRQSQFSLGCTYS</sequence>
<evidence type="ECO:0000313" key="3">
    <source>
        <dbReference type="Proteomes" id="UP000241690"/>
    </source>
</evidence>
<keyword evidence="3" id="KW-1185">Reference proteome</keyword>